<evidence type="ECO:0000256" key="5">
    <source>
        <dbReference type="ARBA" id="ARBA00023163"/>
    </source>
</evidence>
<dbReference type="NCBIfam" id="TIGR02937">
    <property type="entry name" value="sigma70-ECF"/>
    <property type="match status" value="1"/>
</dbReference>
<dbReference type="GO" id="GO:0016987">
    <property type="term" value="F:sigma factor activity"/>
    <property type="evidence" value="ECO:0007669"/>
    <property type="project" value="UniProtKB-KW"/>
</dbReference>
<evidence type="ECO:0000256" key="4">
    <source>
        <dbReference type="ARBA" id="ARBA00023125"/>
    </source>
</evidence>
<accession>A0A926ESY0</accession>
<dbReference type="Gene3D" id="1.10.10.10">
    <property type="entry name" value="Winged helix-like DNA-binding domain superfamily/Winged helix DNA-binding domain"/>
    <property type="match status" value="1"/>
</dbReference>
<keyword evidence="5" id="KW-0804">Transcription</keyword>
<evidence type="ECO:0000313" key="8">
    <source>
        <dbReference type="EMBL" id="MBC8587076.1"/>
    </source>
</evidence>
<evidence type="ECO:0000256" key="2">
    <source>
        <dbReference type="ARBA" id="ARBA00023015"/>
    </source>
</evidence>
<dbReference type="EMBL" id="JACRTG010000007">
    <property type="protein sequence ID" value="MBC8587076.1"/>
    <property type="molecule type" value="Genomic_DNA"/>
</dbReference>
<dbReference type="GO" id="GO:0003677">
    <property type="term" value="F:DNA binding"/>
    <property type="evidence" value="ECO:0007669"/>
    <property type="project" value="UniProtKB-KW"/>
</dbReference>
<keyword evidence="3" id="KW-0731">Sigma factor</keyword>
<proteinExistence type="inferred from homology"/>
<dbReference type="InterPro" id="IPR013325">
    <property type="entry name" value="RNA_pol_sigma_r2"/>
</dbReference>
<comment type="similarity">
    <text evidence="1">Belongs to the sigma-70 factor family. ECF subfamily.</text>
</comment>
<evidence type="ECO:0000256" key="3">
    <source>
        <dbReference type="ARBA" id="ARBA00023082"/>
    </source>
</evidence>
<keyword evidence="2" id="KW-0805">Transcription regulation</keyword>
<feature type="domain" description="RNA polymerase sigma factor 70 region 4 type 2" evidence="7">
    <location>
        <begin position="93"/>
        <end position="140"/>
    </location>
</feature>
<dbReference type="InterPro" id="IPR007627">
    <property type="entry name" value="RNA_pol_sigma70_r2"/>
</dbReference>
<dbReference type="Gene3D" id="1.10.1740.10">
    <property type="match status" value="1"/>
</dbReference>
<evidence type="ECO:0000313" key="9">
    <source>
        <dbReference type="Proteomes" id="UP000601171"/>
    </source>
</evidence>
<dbReference type="SUPFAM" id="SSF88946">
    <property type="entry name" value="Sigma2 domain of RNA polymerase sigma factors"/>
    <property type="match status" value="1"/>
</dbReference>
<reference evidence="8" key="1">
    <citation type="submission" date="2020-08" db="EMBL/GenBank/DDBJ databases">
        <title>Genome public.</title>
        <authorList>
            <person name="Liu C."/>
            <person name="Sun Q."/>
        </authorList>
    </citation>
    <scope>NUCLEOTIDE SEQUENCE</scope>
    <source>
        <strain evidence="8">BX21</strain>
    </source>
</reference>
<dbReference type="AlphaFoldDB" id="A0A926ESY0"/>
<comment type="caution">
    <text evidence="8">The sequence shown here is derived from an EMBL/GenBank/DDBJ whole genome shotgun (WGS) entry which is preliminary data.</text>
</comment>
<evidence type="ECO:0000259" key="7">
    <source>
        <dbReference type="Pfam" id="PF08281"/>
    </source>
</evidence>
<dbReference type="InterPro" id="IPR036388">
    <property type="entry name" value="WH-like_DNA-bd_sf"/>
</dbReference>
<dbReference type="InterPro" id="IPR013324">
    <property type="entry name" value="RNA_pol_sigma_r3/r4-like"/>
</dbReference>
<keyword evidence="4" id="KW-0238">DNA-binding</keyword>
<dbReference type="CDD" id="cd06171">
    <property type="entry name" value="Sigma70_r4"/>
    <property type="match status" value="1"/>
</dbReference>
<protein>
    <submittedName>
        <fullName evidence="8">RNA polymerase sigma factor</fullName>
    </submittedName>
</protein>
<organism evidence="8 9">
    <name type="scientific">Paratissierella segnis</name>
    <dbReference type="NCBI Taxonomy" id="2763679"/>
    <lineage>
        <taxon>Bacteria</taxon>
        <taxon>Bacillati</taxon>
        <taxon>Bacillota</taxon>
        <taxon>Tissierellia</taxon>
        <taxon>Tissierellales</taxon>
        <taxon>Tissierellaceae</taxon>
        <taxon>Paratissierella</taxon>
    </lineage>
</organism>
<dbReference type="InterPro" id="IPR013249">
    <property type="entry name" value="RNA_pol_sigma70_r4_t2"/>
</dbReference>
<dbReference type="PANTHER" id="PTHR43133">
    <property type="entry name" value="RNA POLYMERASE ECF-TYPE SIGMA FACTO"/>
    <property type="match status" value="1"/>
</dbReference>
<dbReference type="RefSeq" id="WP_262428547.1">
    <property type="nucleotide sequence ID" value="NZ_JACRTG010000007.1"/>
</dbReference>
<dbReference type="Pfam" id="PF04542">
    <property type="entry name" value="Sigma70_r2"/>
    <property type="match status" value="1"/>
</dbReference>
<dbReference type="GO" id="GO:0006352">
    <property type="term" value="P:DNA-templated transcription initiation"/>
    <property type="evidence" value="ECO:0007669"/>
    <property type="project" value="InterPro"/>
</dbReference>
<dbReference type="InterPro" id="IPR039425">
    <property type="entry name" value="RNA_pol_sigma-70-like"/>
</dbReference>
<dbReference type="PANTHER" id="PTHR43133:SF52">
    <property type="entry name" value="ECF RNA POLYMERASE SIGMA FACTOR SIGL"/>
    <property type="match status" value="1"/>
</dbReference>
<dbReference type="Pfam" id="PF08281">
    <property type="entry name" value="Sigma70_r4_2"/>
    <property type="match status" value="1"/>
</dbReference>
<name>A0A926ESY0_9FIRM</name>
<keyword evidence="9" id="KW-1185">Reference proteome</keyword>
<dbReference type="SUPFAM" id="SSF88659">
    <property type="entry name" value="Sigma3 and sigma4 domains of RNA polymerase sigma factors"/>
    <property type="match status" value="1"/>
</dbReference>
<dbReference type="InterPro" id="IPR014284">
    <property type="entry name" value="RNA_pol_sigma-70_dom"/>
</dbReference>
<feature type="domain" description="RNA polymerase sigma-70 region 2" evidence="6">
    <location>
        <begin position="9"/>
        <end position="70"/>
    </location>
</feature>
<evidence type="ECO:0000259" key="6">
    <source>
        <dbReference type="Pfam" id="PF04542"/>
    </source>
</evidence>
<evidence type="ECO:0000256" key="1">
    <source>
        <dbReference type="ARBA" id="ARBA00010641"/>
    </source>
</evidence>
<gene>
    <name evidence="8" type="ORF">H8707_02315</name>
</gene>
<dbReference type="Proteomes" id="UP000601171">
    <property type="component" value="Unassembled WGS sequence"/>
</dbReference>
<sequence length="153" mass="17939">MSVSLQDQYDKIYRYCYFKVNNKEIAEDLTQETFLKYFSQTSYINRGKPLAYLYTIAKNLCVDYYRNNNKEKKLDTEILVNDTISKVETNLTVRQAVSTLPKDLQELLLLRYANELKVNEIASIMGISRFSVSRKLNKAYGELKTILKEEDFS</sequence>